<protein>
    <submittedName>
        <fullName evidence="1">Uncharacterized protein</fullName>
    </submittedName>
</protein>
<dbReference type="AlphaFoldDB" id="A0A967B2Q2"/>
<dbReference type="EMBL" id="JAAOIV010000007">
    <property type="protein sequence ID" value="NHN56185.1"/>
    <property type="molecule type" value="Genomic_DNA"/>
</dbReference>
<name>A0A967B2Q2_9MICO</name>
<dbReference type="Proteomes" id="UP000744769">
    <property type="component" value="Unassembled WGS sequence"/>
</dbReference>
<sequence length="473" mass="52449">MSEVVWPAQRGAPRKLPWDTTALDTERPNTYVRVAWLLRANRLASEYGAVTAARWRKVLDLPEEVNSDPTLSRLESGRGPVSTTILNRYESLLGMHPGTLRGVTDAMCRALDPASLPSRQATVTPYSIDVLDERIAAGVATGADWLTLTDLLASPGADHLPGRVVEEWVAALAFEFSRSSGEEYATRLEALCAFVASPRYTHRAERVIREVADLPGNPHVAELYDVLGDSVRPGIVEDLTREFVRSSGRRLWGMTLALTCHMGYGSVSPQDEALIRRAAKQRASEPACAELARQLVHALDLRHREPVRERGLDGHLRNAPGLRTYLDAVRESGAPEDQMLQRLLQEALTTVFLERTHHSQMLILVSPYRRVIADTALDIMTAPQRTEAERRAAGRLVGTLADETHHARLISLAYDSGVAGVAARRALLNQRTRPSGIPDGLDDGRWNGHSVARGWWREHGIRPDDLERARQVQ</sequence>
<accession>A0A967B2Q2</accession>
<proteinExistence type="predicted"/>
<keyword evidence="2" id="KW-1185">Reference proteome</keyword>
<comment type="caution">
    <text evidence="1">The sequence shown here is derived from an EMBL/GenBank/DDBJ whole genome shotgun (WGS) entry which is preliminary data.</text>
</comment>
<organism evidence="1 2">
    <name type="scientific">Metallococcus carri</name>
    <dbReference type="NCBI Taxonomy" id="1656884"/>
    <lineage>
        <taxon>Bacteria</taxon>
        <taxon>Bacillati</taxon>
        <taxon>Actinomycetota</taxon>
        <taxon>Actinomycetes</taxon>
        <taxon>Micrococcales</taxon>
        <taxon>Dermacoccaceae</taxon>
        <taxon>Metallococcus</taxon>
    </lineage>
</organism>
<reference evidence="1" key="1">
    <citation type="submission" date="2020-03" db="EMBL/GenBank/DDBJ databases">
        <title>Draft sequencing of Calidifontibacter sp. DB0510.</title>
        <authorList>
            <person name="Kim D.-U."/>
        </authorList>
    </citation>
    <scope>NUCLEOTIDE SEQUENCE</scope>
    <source>
        <strain evidence="1">DB0510</strain>
    </source>
</reference>
<dbReference type="RefSeq" id="WP_166196713.1">
    <property type="nucleotide sequence ID" value="NZ_JAAOIV010000007.1"/>
</dbReference>
<evidence type="ECO:0000313" key="2">
    <source>
        <dbReference type="Proteomes" id="UP000744769"/>
    </source>
</evidence>
<gene>
    <name evidence="1" type="ORF">G9U51_10390</name>
</gene>
<evidence type="ECO:0000313" key="1">
    <source>
        <dbReference type="EMBL" id="NHN56185.1"/>
    </source>
</evidence>